<name>A0ABT3CY78_9BACT</name>
<reference evidence="1 2" key="1">
    <citation type="submission" date="2022-10" db="EMBL/GenBank/DDBJ databases">
        <title>Comparative genomics and taxonomic characterization of three novel marine species of genus Reichenbachiella exhibiting antioxidant and polysaccharide degradation activities.</title>
        <authorList>
            <person name="Muhammad N."/>
            <person name="Lee Y.-J."/>
            <person name="Ko J."/>
            <person name="Kim S.-G."/>
        </authorList>
    </citation>
    <scope>NUCLEOTIDE SEQUENCE [LARGE SCALE GENOMIC DNA]</scope>
    <source>
        <strain evidence="1 2">ABR2-5</strain>
    </source>
</reference>
<evidence type="ECO:0000313" key="1">
    <source>
        <dbReference type="EMBL" id="MCV9388656.1"/>
    </source>
</evidence>
<protein>
    <submittedName>
        <fullName evidence="1">DUF4249 domain-containing protein</fullName>
    </submittedName>
</protein>
<dbReference type="Pfam" id="PF14054">
    <property type="entry name" value="DUF4249"/>
    <property type="match status" value="1"/>
</dbReference>
<sequence length="374" mass="43852">MKRFLTIILILSGCIEPFEFSRNNEDPQLVVEAFVSDLSYTESLDAPSNGRYFTVKLKVTRPVGPTIQNRVAPFADIKLIDDMDNVWSYVENFNDWGTYVLLDKAFKARIDRSYKLQITMRDGLIYESDWEKLPNTESCEIEDIWFNEDERKVYEYPAGKQTIVDQKIINVSSSIPINSERDTRYMKWVYAPMWIYEAPLASGPYSDYKTCWITNDLYLNDYALQEDAVGGFDKVLFTMQTEKNNRIYKNFSVLIYQQYISKDYFYFWKLMKEQSDPNGIFDAPPANLPSNLVCVNDPSKKPIGYFGVVKEKAKRWYFHKGELSYYIEDDLRKECLVKYNRPDDPPDYAPECLSCLAYTKGEATLNRPSWWIDN</sequence>
<dbReference type="InterPro" id="IPR025345">
    <property type="entry name" value="DUF4249"/>
</dbReference>
<gene>
    <name evidence="1" type="ORF">N7U62_18360</name>
</gene>
<comment type="caution">
    <text evidence="1">The sequence shown here is derived from an EMBL/GenBank/DDBJ whole genome shotgun (WGS) entry which is preliminary data.</text>
</comment>
<dbReference type="EMBL" id="JAOYOD010000001">
    <property type="protein sequence ID" value="MCV9388656.1"/>
    <property type="molecule type" value="Genomic_DNA"/>
</dbReference>
<accession>A0ABT3CY78</accession>
<keyword evidence="2" id="KW-1185">Reference proteome</keyword>
<proteinExistence type="predicted"/>
<dbReference type="RefSeq" id="WP_264139541.1">
    <property type="nucleotide sequence ID" value="NZ_JAOYOD010000001.1"/>
</dbReference>
<organism evidence="1 2">
    <name type="scientific">Reichenbachiella ulvae</name>
    <dbReference type="NCBI Taxonomy" id="2980104"/>
    <lineage>
        <taxon>Bacteria</taxon>
        <taxon>Pseudomonadati</taxon>
        <taxon>Bacteroidota</taxon>
        <taxon>Cytophagia</taxon>
        <taxon>Cytophagales</taxon>
        <taxon>Reichenbachiellaceae</taxon>
        <taxon>Reichenbachiella</taxon>
    </lineage>
</organism>
<evidence type="ECO:0000313" key="2">
    <source>
        <dbReference type="Proteomes" id="UP001300692"/>
    </source>
</evidence>
<dbReference type="Proteomes" id="UP001300692">
    <property type="component" value="Unassembled WGS sequence"/>
</dbReference>